<dbReference type="AlphaFoldDB" id="A0A225AKV8"/>
<name>A0A225AKV8_TALAT</name>
<dbReference type="RefSeq" id="XP_020122293.1">
    <property type="nucleotide sequence ID" value="XM_020264847.1"/>
</dbReference>
<feature type="compositionally biased region" description="Polar residues" evidence="1">
    <location>
        <begin position="190"/>
        <end position="212"/>
    </location>
</feature>
<organism evidence="2 3">
    <name type="scientific">Talaromyces atroroseus</name>
    <dbReference type="NCBI Taxonomy" id="1441469"/>
    <lineage>
        <taxon>Eukaryota</taxon>
        <taxon>Fungi</taxon>
        <taxon>Dikarya</taxon>
        <taxon>Ascomycota</taxon>
        <taxon>Pezizomycotina</taxon>
        <taxon>Eurotiomycetes</taxon>
        <taxon>Eurotiomycetidae</taxon>
        <taxon>Eurotiales</taxon>
        <taxon>Trichocomaceae</taxon>
        <taxon>Talaromyces</taxon>
        <taxon>Talaromyces sect. Trachyspermi</taxon>
    </lineage>
</organism>
<sequence length="336" mass="36516">MAGYAIASRYSGRLSLMTAIPRRFSATVNLAGRSLNECRQQFESMWQTHQSQPPLRPPESWQAPLPPTAFPATQAGPANVSFHHPPHDSFGSRKRPLYPPERPPNFPRAIQPRPPLGGGQLSSESGSPGPTSPGWSEGVIGKGGEPPRKRGRPSKAEAERRKLEAEARGESYPTPRRRTSMGKLPVTPSGAASATSDSSMVSPMMTAQTPEMSKQEKALETPATRDGSTLNPPSHIPEVVPDTDPVRGIIRSQTGQDRRLPHPREFSSQAALPHESMYPQTRALEHHYHSVSTSRPEENTMQPTTVRHIIQQPEAETHSSGGGYLPAITHPGGTTT</sequence>
<comment type="caution">
    <text evidence="2">The sequence shown here is derived from an EMBL/GenBank/DDBJ whole genome shotgun (WGS) entry which is preliminary data.</text>
</comment>
<accession>A0A225AKV8</accession>
<feature type="region of interest" description="Disordered" evidence="1">
    <location>
        <begin position="45"/>
        <end position="273"/>
    </location>
</feature>
<feature type="compositionally biased region" description="Pro residues" evidence="1">
    <location>
        <begin position="97"/>
        <end position="106"/>
    </location>
</feature>
<gene>
    <name evidence="2" type="ORF">UA08_02769</name>
</gene>
<evidence type="ECO:0000256" key="1">
    <source>
        <dbReference type="SAM" id="MobiDB-lite"/>
    </source>
</evidence>
<dbReference type="GeneID" id="31002524"/>
<keyword evidence="3" id="KW-1185">Reference proteome</keyword>
<protein>
    <submittedName>
        <fullName evidence="2">Uncharacterized protein</fullName>
    </submittedName>
</protein>
<feature type="region of interest" description="Disordered" evidence="1">
    <location>
        <begin position="313"/>
        <end position="336"/>
    </location>
</feature>
<reference evidence="2 3" key="1">
    <citation type="submission" date="2015-06" db="EMBL/GenBank/DDBJ databases">
        <title>Talaromyces atroroseus IBT 11181 draft genome.</title>
        <authorList>
            <person name="Rasmussen K.B."/>
            <person name="Rasmussen S."/>
            <person name="Petersen B."/>
            <person name="Sicheritz-Ponten T."/>
            <person name="Mortensen U.H."/>
            <person name="Thrane U."/>
        </authorList>
    </citation>
    <scope>NUCLEOTIDE SEQUENCE [LARGE SCALE GENOMIC DNA]</scope>
    <source>
        <strain evidence="2 3">IBT 11181</strain>
    </source>
</reference>
<evidence type="ECO:0000313" key="2">
    <source>
        <dbReference type="EMBL" id="OKL62172.1"/>
    </source>
</evidence>
<feature type="compositionally biased region" description="Basic and acidic residues" evidence="1">
    <location>
        <begin position="256"/>
        <end position="265"/>
    </location>
</feature>
<proteinExistence type="predicted"/>
<feature type="compositionally biased region" description="Low complexity" evidence="1">
    <location>
        <begin position="121"/>
        <end position="138"/>
    </location>
</feature>
<feature type="compositionally biased region" description="Basic and acidic residues" evidence="1">
    <location>
        <begin position="154"/>
        <end position="169"/>
    </location>
</feature>
<dbReference type="Proteomes" id="UP000214365">
    <property type="component" value="Unassembled WGS sequence"/>
</dbReference>
<dbReference type="EMBL" id="LFMY01000003">
    <property type="protein sequence ID" value="OKL62172.1"/>
    <property type="molecule type" value="Genomic_DNA"/>
</dbReference>
<dbReference type="OrthoDB" id="5371646at2759"/>
<evidence type="ECO:0000313" key="3">
    <source>
        <dbReference type="Proteomes" id="UP000214365"/>
    </source>
</evidence>